<protein>
    <recommendedName>
        <fullName evidence="4">Small CPxCG-related zinc finger protein</fullName>
    </recommendedName>
</protein>
<dbReference type="RefSeq" id="WP_006088278.1">
    <property type="nucleotide sequence ID" value="NZ_AOHW01000006.1"/>
</dbReference>
<feature type="region of interest" description="Disordered" evidence="1">
    <location>
        <begin position="27"/>
        <end position="53"/>
    </location>
</feature>
<reference evidence="2 3" key="1">
    <citation type="journal article" date="2014" name="PLoS Genet.">
        <title>Phylogenetically driven sequencing of extremely halophilic archaea reveals strategies for static and dynamic osmo-response.</title>
        <authorList>
            <person name="Becker E.A."/>
            <person name="Seitzer P.M."/>
            <person name="Tritt A."/>
            <person name="Larsen D."/>
            <person name="Krusor M."/>
            <person name="Yao A.I."/>
            <person name="Wu D."/>
            <person name="Madern D."/>
            <person name="Eisen J.A."/>
            <person name="Darling A.E."/>
            <person name="Facciotti M.T."/>
        </authorList>
    </citation>
    <scope>NUCLEOTIDE SEQUENCE [LARGE SCALE GENOMIC DNA]</scope>
    <source>
        <strain evidence="2 3">GA33</strain>
    </source>
</reference>
<dbReference type="EMBL" id="AOHW01000006">
    <property type="protein sequence ID" value="ELY45844.1"/>
    <property type="molecule type" value="Genomic_DNA"/>
</dbReference>
<dbReference type="AlphaFoldDB" id="L9W8Q5"/>
<dbReference type="eggNOG" id="arCOG11843">
    <property type="taxonomic scope" value="Archaea"/>
</dbReference>
<comment type="caution">
    <text evidence="2">The sequence shown here is derived from an EMBL/GenBank/DDBJ whole genome shotgun (WGS) entry which is preliminary data.</text>
</comment>
<organism evidence="2 3">
    <name type="scientific">Natronorubrum tibetense GA33</name>
    <dbReference type="NCBI Taxonomy" id="1114856"/>
    <lineage>
        <taxon>Archaea</taxon>
        <taxon>Methanobacteriati</taxon>
        <taxon>Methanobacteriota</taxon>
        <taxon>Stenosarchaea group</taxon>
        <taxon>Halobacteria</taxon>
        <taxon>Halobacteriales</taxon>
        <taxon>Natrialbaceae</taxon>
        <taxon>Natronorubrum</taxon>
    </lineage>
</organism>
<dbReference type="Proteomes" id="UP000011599">
    <property type="component" value="Unassembled WGS sequence"/>
</dbReference>
<gene>
    <name evidence="2" type="ORF">C496_02842</name>
</gene>
<accession>L9W8Q5</accession>
<evidence type="ECO:0008006" key="4">
    <source>
        <dbReference type="Google" id="ProtNLM"/>
    </source>
</evidence>
<evidence type="ECO:0000313" key="2">
    <source>
        <dbReference type="EMBL" id="ELY45844.1"/>
    </source>
</evidence>
<dbReference type="PATRIC" id="fig|1114856.3.peg.587"/>
<evidence type="ECO:0000256" key="1">
    <source>
        <dbReference type="SAM" id="MobiDB-lite"/>
    </source>
</evidence>
<dbReference type="OrthoDB" id="185851at2157"/>
<sequence length="94" mass="10296">MAIRTNEKSNSRLGRLRDRIRSTLFAGRNATADDALDHESAAEQRPTNPDAPGNLFHCSTCGNVYIDSEKSSCTACEEDVEQVSSTLESSPVRH</sequence>
<proteinExistence type="predicted"/>
<evidence type="ECO:0000313" key="3">
    <source>
        <dbReference type="Proteomes" id="UP000011599"/>
    </source>
</evidence>
<name>L9W8Q5_9EURY</name>
<keyword evidence="3" id="KW-1185">Reference proteome</keyword>